<accession>A0A370FQ20</accession>
<dbReference type="AlphaFoldDB" id="A0A370FQ20"/>
<evidence type="ECO:0000313" key="2">
    <source>
        <dbReference type="EMBL" id="RDI29373.1"/>
    </source>
</evidence>
<dbReference type="PROSITE" id="PS51257">
    <property type="entry name" value="PROKAR_LIPOPROTEIN"/>
    <property type="match status" value="1"/>
</dbReference>
<sequence>MKPASPIAAALLAACAASSHAALQEDFRCLSSSGPKPISLEFRQVVDTNVEWSGGYVLYKGSKKAIPIVVASSRTTDRPEGRPWAFEDRWVEVFEGRINGVYTVRRQGANITDFTYTSAKDGRVFSFSQDIAHTGAQSCNW</sequence>
<keyword evidence="1" id="KW-0732">Signal</keyword>
<protein>
    <submittedName>
        <fullName evidence="2">Uncharacterized protein</fullName>
    </submittedName>
</protein>
<gene>
    <name evidence="2" type="ORF">DFR41_1011129</name>
</gene>
<dbReference type="Proteomes" id="UP000255265">
    <property type="component" value="Unassembled WGS sequence"/>
</dbReference>
<feature type="signal peptide" evidence="1">
    <location>
        <begin position="1"/>
        <end position="21"/>
    </location>
</feature>
<evidence type="ECO:0000256" key="1">
    <source>
        <dbReference type="SAM" id="SignalP"/>
    </source>
</evidence>
<dbReference type="OrthoDB" id="9096196at2"/>
<evidence type="ECO:0000313" key="3">
    <source>
        <dbReference type="Proteomes" id="UP000255265"/>
    </source>
</evidence>
<proteinExistence type="predicted"/>
<dbReference type="EMBL" id="QQAV01000001">
    <property type="protein sequence ID" value="RDI29373.1"/>
    <property type="molecule type" value="Genomic_DNA"/>
</dbReference>
<keyword evidence="3" id="KW-1185">Reference proteome</keyword>
<reference evidence="2 3" key="1">
    <citation type="submission" date="2018-07" db="EMBL/GenBank/DDBJ databases">
        <title>Genomic Encyclopedia of Type Strains, Phase IV (KMG-IV): sequencing the most valuable type-strain genomes for metagenomic binning, comparative biology and taxonomic classification.</title>
        <authorList>
            <person name="Goeker M."/>
        </authorList>
    </citation>
    <scope>NUCLEOTIDE SEQUENCE [LARGE SCALE GENOMIC DNA]</scope>
    <source>
        <strain evidence="2 3">DSM 21352</strain>
    </source>
</reference>
<organism evidence="2 3">
    <name type="scientific">Pseudacidovorax intermedius</name>
    <dbReference type="NCBI Taxonomy" id="433924"/>
    <lineage>
        <taxon>Bacteria</taxon>
        <taxon>Pseudomonadati</taxon>
        <taxon>Pseudomonadota</taxon>
        <taxon>Betaproteobacteria</taxon>
        <taxon>Burkholderiales</taxon>
        <taxon>Comamonadaceae</taxon>
        <taxon>Pseudacidovorax</taxon>
    </lineage>
</organism>
<dbReference type="RefSeq" id="WP_114801972.1">
    <property type="nucleotide sequence ID" value="NZ_QQAV01000001.1"/>
</dbReference>
<name>A0A370FQ20_9BURK</name>
<feature type="chain" id="PRO_5017067097" evidence="1">
    <location>
        <begin position="22"/>
        <end position="141"/>
    </location>
</feature>
<comment type="caution">
    <text evidence="2">The sequence shown here is derived from an EMBL/GenBank/DDBJ whole genome shotgun (WGS) entry which is preliminary data.</text>
</comment>